<sequence length="353" mass="39613">MPNLEELPPLQERGPVDRQDFVQEIVKPGLPVVLRRQFGNWPICQAARQGHQSAARYVAGWDRGHQVETVFGDPSIKGRFFYSEDLTGLNFEKRPSTIAAALHAITSEVSADRGSVYVQSVPVAEHLPGLERDNPAGLAPEGVAPRIWIGGPLRVQTHFDLKENLAVVAAGRREFILFPPEQLANLYPGPFEHTLAGPPVSMVDLDDPDHARYPRFAEAMSRARRAVLEPGDAIYIPYFWWHHIRSLDGFNILLNYWWNDSRADLGSPYDALLHTVLAIRDMPDRQRDIWRHVFGYYAFGSHGDPVAHLPPAARGALGVHDERSRLHLWATLTQAAGMQTAKLRQIFGRGNKP</sequence>
<protein>
    <submittedName>
        <fullName evidence="2">Cupin-like domain-containing protein</fullName>
    </submittedName>
</protein>
<dbReference type="AlphaFoldDB" id="A0A9X2LAV3"/>
<evidence type="ECO:0000259" key="1">
    <source>
        <dbReference type="PROSITE" id="PS51184"/>
    </source>
</evidence>
<feature type="domain" description="JmjC" evidence="1">
    <location>
        <begin position="116"/>
        <end position="273"/>
    </location>
</feature>
<name>A0A9X2LAV3_9PROT</name>
<dbReference type="Gene3D" id="2.60.120.10">
    <property type="entry name" value="Jelly Rolls"/>
    <property type="match status" value="1"/>
</dbReference>
<dbReference type="EMBL" id="JANIBC010000012">
    <property type="protein sequence ID" value="MCQ8186099.1"/>
    <property type="molecule type" value="Genomic_DNA"/>
</dbReference>
<dbReference type="Proteomes" id="UP001142610">
    <property type="component" value="Unassembled WGS sequence"/>
</dbReference>
<evidence type="ECO:0000313" key="3">
    <source>
        <dbReference type="Proteomes" id="UP001142610"/>
    </source>
</evidence>
<comment type="caution">
    <text evidence="2">The sequence shown here is derived from an EMBL/GenBank/DDBJ whole genome shotgun (WGS) entry which is preliminary data.</text>
</comment>
<dbReference type="SMART" id="SM00558">
    <property type="entry name" value="JmjC"/>
    <property type="match status" value="1"/>
</dbReference>
<keyword evidence="3" id="KW-1185">Reference proteome</keyword>
<dbReference type="InterPro" id="IPR041667">
    <property type="entry name" value="Cupin_8"/>
</dbReference>
<dbReference type="Pfam" id="PF13621">
    <property type="entry name" value="Cupin_8"/>
    <property type="match status" value="1"/>
</dbReference>
<gene>
    <name evidence="2" type="ORF">NOG11_11940</name>
</gene>
<proteinExistence type="predicted"/>
<dbReference type="PANTHER" id="PTHR12461:SF105">
    <property type="entry name" value="HYPOXIA-INDUCIBLE FACTOR 1-ALPHA INHIBITOR"/>
    <property type="match status" value="1"/>
</dbReference>
<accession>A0A9X2LAV3</accession>
<organism evidence="2 3">
    <name type="scientific">Parvularcula maris</name>
    <dbReference type="NCBI Taxonomy" id="2965077"/>
    <lineage>
        <taxon>Bacteria</taxon>
        <taxon>Pseudomonadati</taxon>
        <taxon>Pseudomonadota</taxon>
        <taxon>Alphaproteobacteria</taxon>
        <taxon>Parvularculales</taxon>
        <taxon>Parvularculaceae</taxon>
        <taxon>Parvularcula</taxon>
    </lineage>
</organism>
<dbReference type="RefSeq" id="WP_256619995.1">
    <property type="nucleotide sequence ID" value="NZ_JANIBC010000012.1"/>
</dbReference>
<dbReference type="InterPro" id="IPR003347">
    <property type="entry name" value="JmjC_dom"/>
</dbReference>
<dbReference type="PROSITE" id="PS51184">
    <property type="entry name" value="JMJC"/>
    <property type="match status" value="1"/>
</dbReference>
<dbReference type="PANTHER" id="PTHR12461">
    <property type="entry name" value="HYPOXIA-INDUCIBLE FACTOR 1 ALPHA INHIBITOR-RELATED"/>
    <property type="match status" value="1"/>
</dbReference>
<evidence type="ECO:0000313" key="2">
    <source>
        <dbReference type="EMBL" id="MCQ8186099.1"/>
    </source>
</evidence>
<dbReference type="InterPro" id="IPR014710">
    <property type="entry name" value="RmlC-like_jellyroll"/>
</dbReference>
<reference evidence="2" key="1">
    <citation type="submission" date="2022-07" db="EMBL/GenBank/DDBJ databases">
        <title>Parvularcula maris sp. nov., an algicidal bacterium isolated from seawater.</title>
        <authorList>
            <person name="Li F."/>
        </authorList>
    </citation>
    <scope>NUCLEOTIDE SEQUENCE</scope>
    <source>
        <strain evidence="2">BGMRC 0090</strain>
    </source>
</reference>
<dbReference type="SUPFAM" id="SSF51197">
    <property type="entry name" value="Clavaminate synthase-like"/>
    <property type="match status" value="1"/>
</dbReference>